<feature type="compositionally biased region" description="Low complexity" evidence="1">
    <location>
        <begin position="218"/>
        <end position="244"/>
    </location>
</feature>
<dbReference type="Pfam" id="PF14291">
    <property type="entry name" value="DUF4371"/>
    <property type="match status" value="1"/>
</dbReference>
<dbReference type="InterPro" id="IPR006580">
    <property type="entry name" value="Znf_TTF"/>
</dbReference>
<name>A0A6S7HKA4_PARCT</name>
<feature type="region of interest" description="Disordered" evidence="1">
    <location>
        <begin position="199"/>
        <end position="244"/>
    </location>
</feature>
<accession>A0A6S7HKA4</accession>
<dbReference type="AlphaFoldDB" id="A0A6S7HKA4"/>
<sequence>METIDTGYIKHDLVKQEAISNCNAGKWSSFLCILGLSSVLHRNIFTYYPDCGELRSKLLFNRIIQPRLRAEKGVKDLHILFCHEGDIRPGETFQSNHFAPLLFHARLQKRKFVASSQASTAAKKQKVSSYSSKKALKIPSGNISNFFNVAEKPFANPSSQKKPNEAFSSAASLAAHKQKQISIPTTSANPLANKKPIESFSSATSSRKLKQPIKPTTSVGSVISSSPKPSRSLSNSVPHSSSHCSGNLKSNFVHNFDVASYRERVKGMDSSEICELVRNVFKPDKKFSFPKTNGRSFRYNWLESYSWLCYSPSMDGAFCLSCVLFGDIFSGKAKKITRLFSEPLCRWNDAAFTFKKHAGHSTGGEMGLHASTFPMLTALLAQMSGAAQPIEVILDKNVKKEIEENRNKLASIADAVLYCGRLGLPLRGHRDDSQYHPEVGQYSTGGVGNFIETINLKVRSGDKVLENHLKTCGKNKSYISKTSQDKMIKCFGQVISEQIVSDIKESKFFTIIADEAADSSHKEQMALVLRFVDKNMDIREEFIAFLQCKWGLSGENLAKLLLDALNDLDLPIENCRGQGYDGAGSVAGCVKGLAAHILRLNPKALYTHCYSHRLNLSICDSLSVIEVKKMLKHVKEVTNFINISQTRNMPFAETVHNSSETDSKKTRLPDVCRTRWVEHIKGLSTFEDLFIPVFNLLDDMTNGKYNPSLRTDASDLLSLISDFEFVAIMVITRNIFDITLPATQLLQGKSIDVMEGIELVSSLKTSVVNVRNSIGCSYIKT</sequence>
<dbReference type="InterPro" id="IPR025398">
    <property type="entry name" value="DUF4371"/>
</dbReference>
<evidence type="ECO:0000313" key="3">
    <source>
        <dbReference type="Proteomes" id="UP001152795"/>
    </source>
</evidence>
<evidence type="ECO:0000256" key="1">
    <source>
        <dbReference type="SAM" id="MobiDB-lite"/>
    </source>
</evidence>
<evidence type="ECO:0000313" key="2">
    <source>
        <dbReference type="EMBL" id="CAB4004779.1"/>
    </source>
</evidence>
<reference evidence="2" key="1">
    <citation type="submission" date="2020-04" db="EMBL/GenBank/DDBJ databases">
        <authorList>
            <person name="Alioto T."/>
            <person name="Alioto T."/>
            <person name="Gomez Garrido J."/>
        </authorList>
    </citation>
    <scope>NUCLEOTIDE SEQUENCE</scope>
    <source>
        <strain evidence="2">A484AB</strain>
    </source>
</reference>
<dbReference type="SMART" id="SM00597">
    <property type="entry name" value="ZnF_TTF"/>
    <property type="match status" value="1"/>
</dbReference>
<organism evidence="2 3">
    <name type="scientific">Paramuricea clavata</name>
    <name type="common">Red gorgonian</name>
    <name type="synonym">Violescent sea-whip</name>
    <dbReference type="NCBI Taxonomy" id="317549"/>
    <lineage>
        <taxon>Eukaryota</taxon>
        <taxon>Metazoa</taxon>
        <taxon>Cnidaria</taxon>
        <taxon>Anthozoa</taxon>
        <taxon>Octocorallia</taxon>
        <taxon>Malacalcyonacea</taxon>
        <taxon>Plexauridae</taxon>
        <taxon>Paramuricea</taxon>
    </lineage>
</organism>
<protein>
    <submittedName>
        <fullName evidence="2">52 kDa repressor of the inhibitor of the kinase-like</fullName>
    </submittedName>
</protein>
<proteinExistence type="predicted"/>
<gene>
    <name evidence="2" type="ORF">PACLA_8A071876</name>
</gene>
<keyword evidence="3" id="KW-1185">Reference proteome</keyword>
<dbReference type="InterPro" id="IPR012337">
    <property type="entry name" value="RNaseH-like_sf"/>
</dbReference>
<dbReference type="PANTHER" id="PTHR45749">
    <property type="match status" value="1"/>
</dbReference>
<dbReference type="EMBL" id="CACRXK020004995">
    <property type="protein sequence ID" value="CAB4004779.1"/>
    <property type="molecule type" value="Genomic_DNA"/>
</dbReference>
<dbReference type="PANTHER" id="PTHR45749:SF21">
    <property type="entry name" value="DUF4371 DOMAIN-CONTAINING PROTEIN"/>
    <property type="match status" value="1"/>
</dbReference>
<dbReference type="OrthoDB" id="10023262at2759"/>
<comment type="caution">
    <text evidence="2">The sequence shown here is derived from an EMBL/GenBank/DDBJ whole genome shotgun (WGS) entry which is preliminary data.</text>
</comment>
<dbReference type="SUPFAM" id="SSF53098">
    <property type="entry name" value="Ribonuclease H-like"/>
    <property type="match status" value="1"/>
</dbReference>
<dbReference type="Proteomes" id="UP001152795">
    <property type="component" value="Unassembled WGS sequence"/>
</dbReference>